<organism evidence="4 5">
    <name type="scientific">Pontivivens marinum</name>
    <dbReference type="NCBI Taxonomy" id="1690039"/>
    <lineage>
        <taxon>Bacteria</taxon>
        <taxon>Pseudomonadati</taxon>
        <taxon>Pseudomonadota</taxon>
        <taxon>Alphaproteobacteria</taxon>
        <taxon>Rhodobacterales</taxon>
        <taxon>Paracoccaceae</taxon>
        <taxon>Pontivivens</taxon>
    </lineage>
</organism>
<proteinExistence type="predicted"/>
<dbReference type="PROSITE" id="PS51186">
    <property type="entry name" value="GNAT"/>
    <property type="match status" value="1"/>
</dbReference>
<evidence type="ECO:0000313" key="4">
    <source>
        <dbReference type="EMBL" id="SOH95288.1"/>
    </source>
</evidence>
<gene>
    <name evidence="4" type="ORF">SAMN06273572_10947</name>
</gene>
<dbReference type="EMBL" id="OCTN01000009">
    <property type="protein sequence ID" value="SOH95288.1"/>
    <property type="molecule type" value="Genomic_DNA"/>
</dbReference>
<evidence type="ECO:0000313" key="5">
    <source>
        <dbReference type="Proteomes" id="UP000220034"/>
    </source>
</evidence>
<dbReference type="OrthoDB" id="9775804at2"/>
<dbReference type="InterPro" id="IPR045039">
    <property type="entry name" value="NSI-like"/>
</dbReference>
<dbReference type="AlphaFoldDB" id="A0A2C9CVK0"/>
<protein>
    <submittedName>
        <fullName evidence="4">Acetyltransferase (GNAT) domain-containing protein</fullName>
    </submittedName>
</protein>
<dbReference type="PANTHER" id="PTHR43626">
    <property type="entry name" value="ACYL-COA N-ACYLTRANSFERASE"/>
    <property type="match status" value="1"/>
</dbReference>
<dbReference type="PANTHER" id="PTHR43626:SF4">
    <property type="entry name" value="GCN5-RELATED N-ACETYLTRANSFERASE 2, CHLOROPLASTIC"/>
    <property type="match status" value="1"/>
</dbReference>
<dbReference type="RefSeq" id="WP_097931657.1">
    <property type="nucleotide sequence ID" value="NZ_OCTN01000009.1"/>
</dbReference>
<reference evidence="5" key="1">
    <citation type="submission" date="2017-09" db="EMBL/GenBank/DDBJ databases">
        <authorList>
            <person name="Varghese N."/>
            <person name="Submissions S."/>
        </authorList>
    </citation>
    <scope>NUCLEOTIDE SEQUENCE [LARGE SCALE GENOMIC DNA]</scope>
    <source>
        <strain evidence="5">C7</strain>
    </source>
</reference>
<dbReference type="Gene3D" id="3.40.630.30">
    <property type="match status" value="1"/>
</dbReference>
<evidence type="ECO:0000256" key="2">
    <source>
        <dbReference type="ARBA" id="ARBA00023315"/>
    </source>
</evidence>
<dbReference type="GO" id="GO:0008080">
    <property type="term" value="F:N-acetyltransferase activity"/>
    <property type="evidence" value="ECO:0007669"/>
    <property type="project" value="InterPro"/>
</dbReference>
<evidence type="ECO:0000256" key="1">
    <source>
        <dbReference type="ARBA" id="ARBA00022679"/>
    </source>
</evidence>
<sequence length="136" mass="14469">MIAICVGPLPAEQVAQLRLETAWEVIDPTALQRALDNSLFCLSAREDEQLVGMVRASGDGILYAHIQDLIVAQGHRGQGIAGRLLDAILHELDAQLVHGSAIGLMAVAGLEGFYASRGFTARPDGIYGAGMTRMRG</sequence>
<dbReference type="Proteomes" id="UP000220034">
    <property type="component" value="Unassembled WGS sequence"/>
</dbReference>
<dbReference type="Pfam" id="PF13673">
    <property type="entry name" value="Acetyltransf_10"/>
    <property type="match status" value="1"/>
</dbReference>
<name>A0A2C9CVK0_9RHOB</name>
<feature type="domain" description="N-acetyltransferase" evidence="3">
    <location>
        <begin position="1"/>
        <end position="136"/>
    </location>
</feature>
<dbReference type="InterPro" id="IPR016181">
    <property type="entry name" value="Acyl_CoA_acyltransferase"/>
</dbReference>
<accession>A0A2C9CVK0</accession>
<keyword evidence="1 4" id="KW-0808">Transferase</keyword>
<dbReference type="CDD" id="cd04301">
    <property type="entry name" value="NAT_SF"/>
    <property type="match status" value="1"/>
</dbReference>
<keyword evidence="2" id="KW-0012">Acyltransferase</keyword>
<keyword evidence="5" id="KW-1185">Reference proteome</keyword>
<dbReference type="InterPro" id="IPR000182">
    <property type="entry name" value="GNAT_dom"/>
</dbReference>
<dbReference type="SUPFAM" id="SSF55729">
    <property type="entry name" value="Acyl-CoA N-acyltransferases (Nat)"/>
    <property type="match status" value="1"/>
</dbReference>
<dbReference type="GO" id="GO:0005737">
    <property type="term" value="C:cytoplasm"/>
    <property type="evidence" value="ECO:0007669"/>
    <property type="project" value="TreeGrafter"/>
</dbReference>
<evidence type="ECO:0000259" key="3">
    <source>
        <dbReference type="PROSITE" id="PS51186"/>
    </source>
</evidence>